<feature type="domain" description="Putative type VI secretion system Rhs element associated Vgr" evidence="4">
    <location>
        <begin position="403"/>
        <end position="509"/>
    </location>
</feature>
<dbReference type="Proteomes" id="UP000574067">
    <property type="component" value="Unassembled WGS sequence"/>
</dbReference>
<dbReference type="EMBL" id="JABBFW010000004">
    <property type="protein sequence ID" value="NML14943.1"/>
    <property type="molecule type" value="Genomic_DNA"/>
</dbReference>
<proteinExistence type="predicted"/>
<reference evidence="5 6" key="1">
    <citation type="submission" date="2020-04" db="EMBL/GenBank/DDBJ databases">
        <title>Azohydromonas sp. isolated from soil.</title>
        <authorList>
            <person name="Dahal R.H."/>
        </authorList>
    </citation>
    <scope>NUCLEOTIDE SEQUENCE [LARGE SCALE GENOMIC DNA]</scope>
    <source>
        <strain evidence="5 6">G-1-1-14</strain>
    </source>
</reference>
<feature type="domain" description="DUF2345" evidence="3">
    <location>
        <begin position="569"/>
        <end position="728"/>
    </location>
</feature>
<evidence type="ECO:0000313" key="6">
    <source>
        <dbReference type="Proteomes" id="UP000574067"/>
    </source>
</evidence>
<feature type="region of interest" description="Disordered" evidence="1">
    <location>
        <begin position="559"/>
        <end position="579"/>
    </location>
</feature>
<evidence type="ECO:0000313" key="5">
    <source>
        <dbReference type="EMBL" id="NML14943.1"/>
    </source>
</evidence>
<dbReference type="SUPFAM" id="SSF69279">
    <property type="entry name" value="Phage tail proteins"/>
    <property type="match status" value="1"/>
</dbReference>
<evidence type="ECO:0000259" key="3">
    <source>
        <dbReference type="Pfam" id="PF10106"/>
    </source>
</evidence>
<dbReference type="SUPFAM" id="SSF69255">
    <property type="entry name" value="gp5 N-terminal domain-like"/>
    <property type="match status" value="1"/>
</dbReference>
<accession>A0A848F9D1</accession>
<dbReference type="Pfam" id="PF10106">
    <property type="entry name" value="DUF2345"/>
    <property type="match status" value="1"/>
</dbReference>
<dbReference type="Pfam" id="PF04717">
    <property type="entry name" value="Phage_base_V"/>
    <property type="match status" value="1"/>
</dbReference>
<evidence type="ECO:0000259" key="2">
    <source>
        <dbReference type="Pfam" id="PF04717"/>
    </source>
</evidence>
<dbReference type="RefSeq" id="WP_169159851.1">
    <property type="nucleotide sequence ID" value="NZ_JABBFW010000004.1"/>
</dbReference>
<dbReference type="Pfam" id="PF13296">
    <property type="entry name" value="T6SS_Vgr"/>
    <property type="match status" value="1"/>
</dbReference>
<protein>
    <submittedName>
        <fullName evidence="5">DUF2345 domain-containing protein</fullName>
    </submittedName>
</protein>
<dbReference type="AlphaFoldDB" id="A0A848F9D1"/>
<evidence type="ECO:0000256" key="1">
    <source>
        <dbReference type="SAM" id="MobiDB-lite"/>
    </source>
</evidence>
<feature type="region of interest" description="Disordered" evidence="1">
    <location>
        <begin position="358"/>
        <end position="385"/>
    </location>
</feature>
<comment type="caution">
    <text evidence="5">The sequence shown here is derived from an EMBL/GenBank/DDBJ whole genome shotgun (WGS) entry which is preliminary data.</text>
</comment>
<sequence length="759" mass="78450">MLFADSRGGPEDMTSAREPLAFQHGDVQEAADTLQAFDGWCRASVGSLTTLSYGEEFGRSVGASLPTRGRFGGPQAPNIESDDGPGAGPFASPEHARRTLRLALEAIEARQSGWVGQGSIRSFAAGTTIRLADAVEDIDSGEPLRDARFLLTRVRHVGLNNLPAKLARTLIDRLGDEPVLPVHAIEPELLALAAQRGYACGFEAIRADKPWRPLLLDADGARVFAKPEPGLLLATVVGPDGSTQPRGADEVHTDRLGRVRIRYEFQGDPDNAEGTSLSSCWVRVLQPLAGSGGQGAMGTQWTPRIGHEVVVQALEGDIDRPVVLCSLYNGRGEGGVPATPGGKADPDGPPTLNVFELGSDARPAGQGNRRGGGASPAWHGASPTLVEHGGQANAAALSGHKSKEFGGRGFNQLVHDDTPGQERLQFATTQHASQLNLGHLIHQADNHRGSFRGLGFEARTDAYAAIRGACGLLLSTYAASWAEPAQENAAGLAMGKQFQALAQALHRAARVHQTVGLSGLLGSFKAGASVADPDLAPIPAWLAQAAGMGSTRGFEQALADAQSGETQAGEDTVPQSNAPTLSLSARAGCAITAAQDVAVAAGENVHLASGADMDVVAGGAARLHAGQAIGVLGGAIEPGGEAAGTGLSLIAGNGDLELQAQSGTLQVAAMQDVTFQSARGPIDWAAAKRIVVSTAGGAALVFENGSVDFIAPGTLTVRAGVKQFLGAARHEYPMPVLPSQICVECLLKARASGSPFVLR</sequence>
<gene>
    <name evidence="5" type="ORF">HHL10_08135</name>
</gene>
<evidence type="ECO:0000259" key="4">
    <source>
        <dbReference type="Pfam" id="PF13296"/>
    </source>
</evidence>
<dbReference type="Pfam" id="PF05954">
    <property type="entry name" value="Phage_GPD"/>
    <property type="match status" value="1"/>
</dbReference>
<organism evidence="5 6">
    <name type="scientific">Azohydromonas caseinilytica</name>
    <dbReference type="NCBI Taxonomy" id="2728836"/>
    <lineage>
        <taxon>Bacteria</taxon>
        <taxon>Pseudomonadati</taxon>
        <taxon>Pseudomonadota</taxon>
        <taxon>Betaproteobacteria</taxon>
        <taxon>Burkholderiales</taxon>
        <taxon>Sphaerotilaceae</taxon>
        <taxon>Azohydromonas</taxon>
    </lineage>
</organism>
<feature type="region of interest" description="Disordered" evidence="1">
    <location>
        <begin position="64"/>
        <end position="93"/>
    </location>
</feature>
<name>A0A848F9D1_9BURK</name>
<dbReference type="InterPro" id="IPR018769">
    <property type="entry name" value="VgrG2_DUF2345"/>
</dbReference>
<dbReference type="InterPro" id="IPR028244">
    <property type="entry name" value="T6SS_Rhs_Vgr_dom"/>
</dbReference>
<dbReference type="InterPro" id="IPR006531">
    <property type="entry name" value="Gp5/Vgr_OB"/>
</dbReference>
<keyword evidence="6" id="KW-1185">Reference proteome</keyword>
<feature type="domain" description="Gp5/Type VI secretion system Vgr protein OB-fold" evidence="2">
    <location>
        <begin position="252"/>
        <end position="328"/>
    </location>
</feature>
<dbReference type="Gene3D" id="2.40.50.230">
    <property type="entry name" value="Gp5 N-terminal domain"/>
    <property type="match status" value="1"/>
</dbReference>
<dbReference type="InterPro" id="IPR037026">
    <property type="entry name" value="Vgr_OB-fold_dom_sf"/>
</dbReference>